<name>A0A1H9BQ43_9GAMM</name>
<dbReference type="EMBL" id="FOFS01000002">
    <property type="protein sequence ID" value="SEP90528.1"/>
    <property type="molecule type" value="Genomic_DNA"/>
</dbReference>
<feature type="chain" id="PRO_5011537203" description="DUF2946 domain-containing protein" evidence="2">
    <location>
        <begin position="30"/>
        <end position="128"/>
    </location>
</feature>
<dbReference type="AlphaFoldDB" id="A0A1H9BQ43"/>
<gene>
    <name evidence="3" type="ORF">SAMN04488038_102162</name>
</gene>
<sequence length="128" mass="13333">MNRRRHRPLACSLALLAWLAQLLLPMAHAAAMTAAGNPWCGTPSAQLQAQLRELPDALRAAQQDGATQGQLAQCLDCCAALSAQAMPPPATTVLLRAAGLEAPAPLPLLAPRQSRVTSPPARGPPSYA</sequence>
<feature type="signal peptide" evidence="2">
    <location>
        <begin position="1"/>
        <end position="29"/>
    </location>
</feature>
<accession>A0A1H9BQ43</accession>
<evidence type="ECO:0000256" key="1">
    <source>
        <dbReference type="SAM" id="MobiDB-lite"/>
    </source>
</evidence>
<evidence type="ECO:0008006" key="5">
    <source>
        <dbReference type="Google" id="ProtNLM"/>
    </source>
</evidence>
<dbReference type="STRING" id="489703.SAMN04488038_102162"/>
<feature type="region of interest" description="Disordered" evidence="1">
    <location>
        <begin position="108"/>
        <end position="128"/>
    </location>
</feature>
<evidence type="ECO:0000313" key="3">
    <source>
        <dbReference type="EMBL" id="SEP90528.1"/>
    </source>
</evidence>
<dbReference type="RefSeq" id="WP_093282077.1">
    <property type="nucleotide sequence ID" value="NZ_FOFS01000002.1"/>
</dbReference>
<evidence type="ECO:0000256" key="2">
    <source>
        <dbReference type="SAM" id="SignalP"/>
    </source>
</evidence>
<proteinExistence type="predicted"/>
<dbReference type="Proteomes" id="UP000199233">
    <property type="component" value="Unassembled WGS sequence"/>
</dbReference>
<keyword evidence="2" id="KW-0732">Signal</keyword>
<keyword evidence="4" id="KW-1185">Reference proteome</keyword>
<protein>
    <recommendedName>
        <fullName evidence="5">DUF2946 domain-containing protein</fullName>
    </recommendedName>
</protein>
<reference evidence="3 4" key="1">
    <citation type="submission" date="2016-10" db="EMBL/GenBank/DDBJ databases">
        <authorList>
            <person name="de Groot N.N."/>
        </authorList>
    </citation>
    <scope>NUCLEOTIDE SEQUENCE [LARGE SCALE GENOMIC DNA]</scope>
    <source>
        <strain evidence="3 4">DSM 25927</strain>
    </source>
</reference>
<evidence type="ECO:0000313" key="4">
    <source>
        <dbReference type="Proteomes" id="UP000199233"/>
    </source>
</evidence>
<organism evidence="3 4">
    <name type="scientific">Solimonas aquatica</name>
    <dbReference type="NCBI Taxonomy" id="489703"/>
    <lineage>
        <taxon>Bacteria</taxon>
        <taxon>Pseudomonadati</taxon>
        <taxon>Pseudomonadota</taxon>
        <taxon>Gammaproteobacteria</taxon>
        <taxon>Nevskiales</taxon>
        <taxon>Nevskiaceae</taxon>
        <taxon>Solimonas</taxon>
    </lineage>
</organism>